<proteinExistence type="predicted"/>
<evidence type="ECO:0000256" key="1">
    <source>
        <dbReference type="SAM" id="MobiDB-lite"/>
    </source>
</evidence>
<reference evidence="2 3" key="1">
    <citation type="submission" date="2021-05" db="EMBL/GenBank/DDBJ databases">
        <title>Novel species in genus Cellulomonas.</title>
        <authorList>
            <person name="Zhang G."/>
        </authorList>
    </citation>
    <scope>NUCLEOTIDE SEQUENCE [LARGE SCALE GENOMIC DNA]</scope>
    <source>
        <strain evidence="3">zg-ZUI222</strain>
    </source>
</reference>
<gene>
    <name evidence="2" type="ORF">KG103_04185</name>
</gene>
<dbReference type="Proteomes" id="UP000677804">
    <property type="component" value="Chromosome"/>
</dbReference>
<evidence type="ECO:0000313" key="2">
    <source>
        <dbReference type="EMBL" id="QVI63120.1"/>
    </source>
</evidence>
<name>A0ABX8D6P8_9CELL</name>
<feature type="compositionally biased region" description="Polar residues" evidence="1">
    <location>
        <begin position="75"/>
        <end position="90"/>
    </location>
</feature>
<keyword evidence="3" id="KW-1185">Reference proteome</keyword>
<dbReference type="EMBL" id="CP074405">
    <property type="protein sequence ID" value="QVI63120.1"/>
    <property type="molecule type" value="Genomic_DNA"/>
</dbReference>
<protein>
    <submittedName>
        <fullName evidence="2">Uncharacterized protein</fullName>
    </submittedName>
</protein>
<organism evidence="2 3">
    <name type="scientific">Cellulomonas wangleii</name>
    <dbReference type="NCBI Taxonomy" id="2816956"/>
    <lineage>
        <taxon>Bacteria</taxon>
        <taxon>Bacillati</taxon>
        <taxon>Actinomycetota</taxon>
        <taxon>Actinomycetes</taxon>
        <taxon>Micrococcales</taxon>
        <taxon>Cellulomonadaceae</taxon>
        <taxon>Cellulomonas</taxon>
    </lineage>
</organism>
<dbReference type="RefSeq" id="WP_207342373.1">
    <property type="nucleotide sequence ID" value="NZ_CP074405.1"/>
</dbReference>
<feature type="region of interest" description="Disordered" evidence="1">
    <location>
        <begin position="68"/>
        <end position="90"/>
    </location>
</feature>
<accession>A0ABX8D6P8</accession>
<evidence type="ECO:0000313" key="3">
    <source>
        <dbReference type="Proteomes" id="UP000677804"/>
    </source>
</evidence>
<sequence length="90" mass="9358">MTPRTVKADEVMRRGRLVKAEQFADAAVAVEMLADQASDVADAYVTLGVHAGIAAADVVCAARLGEYSRGERSRPTTSPGCSFPNTAGSS</sequence>